<protein>
    <submittedName>
        <fullName evidence="1">Uncharacterized protein</fullName>
    </submittedName>
</protein>
<dbReference type="AlphaFoldDB" id="A0A348AJ54"/>
<evidence type="ECO:0000313" key="2">
    <source>
        <dbReference type="Proteomes" id="UP000276437"/>
    </source>
</evidence>
<dbReference type="KEGG" id="mana:MAMMFC1_01771"/>
<organism evidence="1 2">
    <name type="scientific">Methylomusa anaerophila</name>
    <dbReference type="NCBI Taxonomy" id="1930071"/>
    <lineage>
        <taxon>Bacteria</taxon>
        <taxon>Bacillati</taxon>
        <taxon>Bacillota</taxon>
        <taxon>Negativicutes</taxon>
        <taxon>Selenomonadales</taxon>
        <taxon>Sporomusaceae</taxon>
        <taxon>Methylomusa</taxon>
    </lineage>
</organism>
<gene>
    <name evidence="1" type="ORF">MAMMFC1_01771</name>
</gene>
<dbReference type="Proteomes" id="UP000276437">
    <property type="component" value="Chromosome"/>
</dbReference>
<sequence length="51" mass="5564">MRRTFAIMKDTVAAIKAAELGVTVLVGAVRSTQVLPNTAELTDIVEMLMMR</sequence>
<accession>A0A348AJ54</accession>
<dbReference type="RefSeq" id="WP_158618709.1">
    <property type="nucleotide sequence ID" value="NZ_AP018449.1"/>
</dbReference>
<proteinExistence type="predicted"/>
<dbReference type="EMBL" id="AP018449">
    <property type="protein sequence ID" value="BBB91102.1"/>
    <property type="molecule type" value="Genomic_DNA"/>
</dbReference>
<reference evidence="1 2" key="1">
    <citation type="journal article" date="2018" name="Int. J. Syst. Evol. Microbiol.">
        <title>Methylomusa anaerophila gen. nov., sp. nov., an anaerobic methanol-utilizing bacterium isolated from a microbial fuel cell.</title>
        <authorList>
            <person name="Amano N."/>
            <person name="Yamamuro A."/>
            <person name="Miyahara M."/>
            <person name="Kouzuma A."/>
            <person name="Abe T."/>
            <person name="Watanabe K."/>
        </authorList>
    </citation>
    <scope>NUCLEOTIDE SEQUENCE [LARGE SCALE GENOMIC DNA]</scope>
    <source>
        <strain evidence="1 2">MMFC1</strain>
    </source>
</reference>
<name>A0A348AJ54_9FIRM</name>
<keyword evidence="2" id="KW-1185">Reference proteome</keyword>
<evidence type="ECO:0000313" key="1">
    <source>
        <dbReference type="EMBL" id="BBB91102.1"/>
    </source>
</evidence>